<dbReference type="PANTHER" id="PTHR33452">
    <property type="entry name" value="OXIDOREDUCTASE CATD-RELATED"/>
    <property type="match status" value="1"/>
</dbReference>
<keyword evidence="4 8" id="KW-0812">Transmembrane</keyword>
<evidence type="ECO:0000256" key="8">
    <source>
        <dbReference type="SAM" id="Phobius"/>
    </source>
</evidence>
<feature type="region of interest" description="Disordered" evidence="7">
    <location>
        <begin position="1"/>
        <end position="38"/>
    </location>
</feature>
<sequence length="202" mass="21548">MTQPEYGNEPTRIISTADEQAEIERRRAEERAARNRSLGVVDHSNEPAAYATPVPKPTTDKALPSLGLFLLRPVTAAIMGIHGFQKLTDIDSTRAFFESLNIPSPLYAAWGTGVAEVLAAVALVFGFATRLAGLGIAAIAIGALAMVKWGKENPFQSGVPGFTGELELLLAGVGLALLFLGAGRWSIDGSIRASRRRNKYGN</sequence>
<name>A0ABW1X123_9ACTN</name>
<evidence type="ECO:0000313" key="10">
    <source>
        <dbReference type="Proteomes" id="UP001596266"/>
    </source>
</evidence>
<feature type="transmembrane region" description="Helical" evidence="8">
    <location>
        <begin position="104"/>
        <end position="124"/>
    </location>
</feature>
<evidence type="ECO:0000256" key="4">
    <source>
        <dbReference type="ARBA" id="ARBA00022692"/>
    </source>
</evidence>
<feature type="transmembrane region" description="Helical" evidence="8">
    <location>
        <begin position="169"/>
        <end position="187"/>
    </location>
</feature>
<organism evidence="9 10">
    <name type="scientific">Luteococcus sanguinis</name>
    <dbReference type="NCBI Taxonomy" id="174038"/>
    <lineage>
        <taxon>Bacteria</taxon>
        <taxon>Bacillati</taxon>
        <taxon>Actinomycetota</taxon>
        <taxon>Actinomycetes</taxon>
        <taxon>Propionibacteriales</taxon>
        <taxon>Propionibacteriaceae</taxon>
        <taxon>Luteococcus</taxon>
    </lineage>
</organism>
<gene>
    <name evidence="9" type="ORF">ACFP57_05630</name>
</gene>
<dbReference type="InterPro" id="IPR032808">
    <property type="entry name" value="DoxX"/>
</dbReference>
<accession>A0ABW1X123</accession>
<reference evidence="10" key="1">
    <citation type="journal article" date="2019" name="Int. J. Syst. Evol. Microbiol.">
        <title>The Global Catalogue of Microorganisms (GCM) 10K type strain sequencing project: providing services to taxonomists for standard genome sequencing and annotation.</title>
        <authorList>
            <consortium name="The Broad Institute Genomics Platform"/>
            <consortium name="The Broad Institute Genome Sequencing Center for Infectious Disease"/>
            <person name="Wu L."/>
            <person name="Ma J."/>
        </authorList>
    </citation>
    <scope>NUCLEOTIDE SEQUENCE [LARGE SCALE GENOMIC DNA]</scope>
    <source>
        <strain evidence="10">CGMCC 1.15277</strain>
    </source>
</reference>
<comment type="similarity">
    <text evidence="2">Belongs to the DoxX family.</text>
</comment>
<keyword evidence="3" id="KW-1003">Cell membrane</keyword>
<protein>
    <submittedName>
        <fullName evidence="9">DoxX family protein</fullName>
    </submittedName>
</protein>
<evidence type="ECO:0000256" key="5">
    <source>
        <dbReference type="ARBA" id="ARBA00022989"/>
    </source>
</evidence>
<evidence type="ECO:0000256" key="6">
    <source>
        <dbReference type="ARBA" id="ARBA00023136"/>
    </source>
</evidence>
<evidence type="ECO:0000256" key="7">
    <source>
        <dbReference type="SAM" id="MobiDB-lite"/>
    </source>
</evidence>
<evidence type="ECO:0000313" key="9">
    <source>
        <dbReference type="EMBL" id="MFC6396469.1"/>
    </source>
</evidence>
<evidence type="ECO:0000256" key="2">
    <source>
        <dbReference type="ARBA" id="ARBA00006679"/>
    </source>
</evidence>
<dbReference type="Proteomes" id="UP001596266">
    <property type="component" value="Unassembled WGS sequence"/>
</dbReference>
<keyword evidence="10" id="KW-1185">Reference proteome</keyword>
<comment type="subcellular location">
    <subcellularLocation>
        <location evidence="1">Cell membrane</location>
        <topology evidence="1">Multi-pass membrane protein</topology>
    </subcellularLocation>
</comment>
<feature type="compositionally biased region" description="Basic and acidic residues" evidence="7">
    <location>
        <begin position="22"/>
        <end position="33"/>
    </location>
</feature>
<dbReference type="EMBL" id="JBHSUA010000009">
    <property type="protein sequence ID" value="MFC6396469.1"/>
    <property type="molecule type" value="Genomic_DNA"/>
</dbReference>
<feature type="transmembrane region" description="Helical" evidence="8">
    <location>
        <begin position="66"/>
        <end position="84"/>
    </location>
</feature>
<dbReference type="Pfam" id="PF07681">
    <property type="entry name" value="DoxX"/>
    <property type="match status" value="1"/>
</dbReference>
<dbReference type="InterPro" id="IPR051907">
    <property type="entry name" value="DoxX-like_oxidoreductase"/>
</dbReference>
<evidence type="ECO:0000256" key="1">
    <source>
        <dbReference type="ARBA" id="ARBA00004651"/>
    </source>
</evidence>
<proteinExistence type="inferred from homology"/>
<dbReference type="RefSeq" id="WP_343884891.1">
    <property type="nucleotide sequence ID" value="NZ_BAAAKI010000004.1"/>
</dbReference>
<evidence type="ECO:0000256" key="3">
    <source>
        <dbReference type="ARBA" id="ARBA00022475"/>
    </source>
</evidence>
<comment type="caution">
    <text evidence="9">The sequence shown here is derived from an EMBL/GenBank/DDBJ whole genome shotgun (WGS) entry which is preliminary data.</text>
</comment>
<dbReference type="PANTHER" id="PTHR33452:SF1">
    <property type="entry name" value="INNER MEMBRANE PROTEIN YPHA-RELATED"/>
    <property type="match status" value="1"/>
</dbReference>
<feature type="transmembrane region" description="Helical" evidence="8">
    <location>
        <begin position="131"/>
        <end position="149"/>
    </location>
</feature>
<keyword evidence="5 8" id="KW-1133">Transmembrane helix</keyword>
<keyword evidence="6 8" id="KW-0472">Membrane</keyword>